<evidence type="ECO:0000256" key="1">
    <source>
        <dbReference type="ARBA" id="ARBA00004604"/>
    </source>
</evidence>
<dbReference type="InterPro" id="IPR013949">
    <property type="entry name" value="Utp6"/>
</dbReference>
<dbReference type="EMBL" id="JBBPBK010000016">
    <property type="protein sequence ID" value="KAK9268277.1"/>
    <property type="molecule type" value="Genomic_DNA"/>
</dbReference>
<dbReference type="GO" id="GO:0032040">
    <property type="term" value="C:small-subunit processome"/>
    <property type="evidence" value="ECO:0007669"/>
    <property type="project" value="TreeGrafter"/>
</dbReference>
<dbReference type="Pfam" id="PF08640">
    <property type="entry name" value="U3_assoc_6"/>
    <property type="match status" value="1"/>
</dbReference>
<evidence type="ECO:0000256" key="5">
    <source>
        <dbReference type="ARBA" id="ARBA00023242"/>
    </source>
</evidence>
<keyword evidence="4" id="KW-0677">Repeat</keyword>
<dbReference type="SUPFAM" id="SSF48452">
    <property type="entry name" value="TPR-like"/>
    <property type="match status" value="2"/>
</dbReference>
<dbReference type="PANTHER" id="PTHR23271">
    <property type="entry name" value="HEPATOCELLULAR CARCINOMA-ASSOCIATED ANTIGEN 66"/>
    <property type="match status" value="1"/>
</dbReference>
<accession>A0AAP0N823</accession>
<comment type="similarity">
    <text evidence="2">Belongs to the UTP6 family.</text>
</comment>
<protein>
    <recommendedName>
        <fullName evidence="10">U3 small nucleolar RNA-associated protein 6</fullName>
    </recommendedName>
</protein>
<evidence type="ECO:0000313" key="9">
    <source>
        <dbReference type="Proteomes" id="UP001415857"/>
    </source>
</evidence>
<keyword evidence="9" id="KW-1185">Reference proteome</keyword>
<dbReference type="GO" id="GO:0034388">
    <property type="term" value="C:Pwp2p-containing subcomplex of 90S preribosome"/>
    <property type="evidence" value="ECO:0007669"/>
    <property type="project" value="TreeGrafter"/>
</dbReference>
<dbReference type="Gene3D" id="1.25.40.10">
    <property type="entry name" value="Tetratricopeptide repeat domain"/>
    <property type="match status" value="3"/>
</dbReference>
<keyword evidence="3" id="KW-0698">rRNA processing</keyword>
<dbReference type="PANTHER" id="PTHR23271:SF1">
    <property type="entry name" value="U3 SMALL NUCLEOLAR RNA-ASSOCIATED PROTEIN 6 HOMOLOG"/>
    <property type="match status" value="1"/>
</dbReference>
<comment type="caution">
    <text evidence="8">The sequence shown here is derived from an EMBL/GenBank/DDBJ whole genome shotgun (WGS) entry which is preliminary data.</text>
</comment>
<dbReference type="SMART" id="SM00386">
    <property type="entry name" value="HAT"/>
    <property type="match status" value="6"/>
</dbReference>
<dbReference type="Proteomes" id="UP001415857">
    <property type="component" value="Unassembled WGS sequence"/>
</dbReference>
<dbReference type="InterPro" id="IPR056907">
    <property type="entry name" value="UTP6_C"/>
</dbReference>
<evidence type="ECO:0008006" key="10">
    <source>
        <dbReference type="Google" id="ProtNLM"/>
    </source>
</evidence>
<comment type="subcellular location">
    <subcellularLocation>
        <location evidence="1">Nucleus</location>
        <location evidence="1">Nucleolus</location>
    </subcellularLocation>
</comment>
<evidence type="ECO:0000259" key="6">
    <source>
        <dbReference type="Pfam" id="PF08640"/>
    </source>
</evidence>
<evidence type="ECO:0000256" key="3">
    <source>
        <dbReference type="ARBA" id="ARBA00022552"/>
    </source>
</evidence>
<dbReference type="FunFam" id="1.25.40.10:FF:000563">
    <property type="entry name" value="U3 small nucleolar RNA-associated protein 6"/>
    <property type="match status" value="1"/>
</dbReference>
<dbReference type="InterPro" id="IPR055347">
    <property type="entry name" value="UTP6_N"/>
</dbReference>
<name>A0AAP0N823_LIQFO</name>
<evidence type="ECO:0000313" key="8">
    <source>
        <dbReference type="EMBL" id="KAK9268277.1"/>
    </source>
</evidence>
<evidence type="ECO:0000256" key="4">
    <source>
        <dbReference type="ARBA" id="ARBA00022737"/>
    </source>
</evidence>
<gene>
    <name evidence="8" type="ORF">L1049_010720</name>
</gene>
<evidence type="ECO:0000259" key="7">
    <source>
        <dbReference type="Pfam" id="PF24892"/>
    </source>
</evidence>
<dbReference type="InterPro" id="IPR003107">
    <property type="entry name" value="HAT"/>
</dbReference>
<proteinExistence type="inferred from homology"/>
<dbReference type="Pfam" id="PF24892">
    <property type="entry name" value="UTP6_C"/>
    <property type="match status" value="1"/>
</dbReference>
<sequence>MADVVQYRLERMVNELDDLERRGFFTRREIAEIVKQRRKFEYRLKRPSPLKQDYLAYIEYEKQLDLLRLLRKKSVARELKKKGNKKMKKSVSDFAGVSRILEIYRLAVMRFKGDIELWFQYLEFCREKRNGRMKKVLAQVIRFHPKVPGVWIYAAAWEFDHNLNATAARALMQNGLRVCSTSEDLWVEYLRMELTYLNKLKARKVALGEDDGTLIRDPGDAGEKQWRDENKDLFMSLDEERQNDDASKVQNGESDLFREQGLSILKTIYSGAIEAVPSSLSLRKRFFEILEATNLAQSEEMRTEILGDMKRDFSTQPEYWDWLARLEISDPQSTQEMSKEIILSQFHKATQIYEEALETVPSATMFNSYTKFLMDAIVPKRGENQNSGLSSRTVDSISHLLKVYEKAETMGCITEDLACQHVSFYLQLGRLDEAKKLAEKLCNGKLSDTVQLWILRVSIEMRCVTRKSPSPSKSDLLFILELLQKVLTKVSISKAESLWLMALKFYANHKHYFDKLVEVSLISLARDGGSDHGFSLSSAIVNFVLTKDGIQHAREIYKRYLALPHPGLAIYRTCIELELNLASTGDKDCLVNARKLYESALTTYDQDVSLWRDYYSMEIKMGTSETATAVYWRARKTLRDPAAFIASPDL</sequence>
<feature type="domain" description="U3 small nucleolar RNA-associated protein 6 homolog C-terminal" evidence="7">
    <location>
        <begin position="348"/>
        <end position="638"/>
    </location>
</feature>
<dbReference type="GO" id="GO:0030515">
    <property type="term" value="F:snoRNA binding"/>
    <property type="evidence" value="ECO:0007669"/>
    <property type="project" value="InterPro"/>
</dbReference>
<reference evidence="8 9" key="1">
    <citation type="journal article" date="2024" name="Plant J.">
        <title>Genome sequences and population genomics reveal climatic adaptation and genomic divergence between two closely related sweetgum species.</title>
        <authorList>
            <person name="Xu W.Q."/>
            <person name="Ren C.Q."/>
            <person name="Zhang X.Y."/>
            <person name="Comes H.P."/>
            <person name="Liu X.H."/>
            <person name="Li Y.G."/>
            <person name="Kettle C.J."/>
            <person name="Jalonen R."/>
            <person name="Gaisberger H."/>
            <person name="Ma Y.Z."/>
            <person name="Qiu Y.X."/>
        </authorList>
    </citation>
    <scope>NUCLEOTIDE SEQUENCE [LARGE SCALE GENOMIC DNA]</scope>
    <source>
        <strain evidence="8">Hangzhou</strain>
    </source>
</reference>
<dbReference type="GO" id="GO:0000462">
    <property type="term" value="P:maturation of SSU-rRNA from tricistronic rRNA transcript (SSU-rRNA, 5.8S rRNA, LSU-rRNA)"/>
    <property type="evidence" value="ECO:0007669"/>
    <property type="project" value="InterPro"/>
</dbReference>
<evidence type="ECO:0000256" key="2">
    <source>
        <dbReference type="ARBA" id="ARBA00010734"/>
    </source>
</evidence>
<feature type="domain" description="U3 small nucleolar RNA-associated protein 6 N-terminal" evidence="6">
    <location>
        <begin position="9"/>
        <end position="86"/>
    </location>
</feature>
<organism evidence="8 9">
    <name type="scientific">Liquidambar formosana</name>
    <name type="common">Formosan gum</name>
    <dbReference type="NCBI Taxonomy" id="63359"/>
    <lineage>
        <taxon>Eukaryota</taxon>
        <taxon>Viridiplantae</taxon>
        <taxon>Streptophyta</taxon>
        <taxon>Embryophyta</taxon>
        <taxon>Tracheophyta</taxon>
        <taxon>Spermatophyta</taxon>
        <taxon>Magnoliopsida</taxon>
        <taxon>eudicotyledons</taxon>
        <taxon>Gunneridae</taxon>
        <taxon>Pentapetalae</taxon>
        <taxon>Saxifragales</taxon>
        <taxon>Altingiaceae</taxon>
        <taxon>Liquidambar</taxon>
    </lineage>
</organism>
<keyword evidence="5" id="KW-0539">Nucleus</keyword>
<dbReference type="AlphaFoldDB" id="A0AAP0N823"/>
<dbReference type="InterPro" id="IPR011990">
    <property type="entry name" value="TPR-like_helical_dom_sf"/>
</dbReference>